<dbReference type="InterPro" id="IPR036390">
    <property type="entry name" value="WH_DNA-bd_sf"/>
</dbReference>
<name>A0A7X2MYD3_9CLOT</name>
<dbReference type="InterPro" id="IPR011991">
    <property type="entry name" value="ArsR-like_HTH"/>
</dbReference>
<dbReference type="Proteomes" id="UP000460287">
    <property type="component" value="Unassembled WGS sequence"/>
</dbReference>
<evidence type="ECO:0000256" key="1">
    <source>
        <dbReference type="ARBA" id="ARBA00023015"/>
    </source>
</evidence>
<evidence type="ECO:0000259" key="4">
    <source>
        <dbReference type="PROSITE" id="PS50987"/>
    </source>
</evidence>
<dbReference type="GO" id="GO:0003677">
    <property type="term" value="F:DNA binding"/>
    <property type="evidence" value="ECO:0007669"/>
    <property type="project" value="UniProtKB-KW"/>
</dbReference>
<evidence type="ECO:0000313" key="5">
    <source>
        <dbReference type="EMBL" id="MSR91347.1"/>
    </source>
</evidence>
<dbReference type="InterPro" id="IPR001845">
    <property type="entry name" value="HTH_ArsR_DNA-bd_dom"/>
</dbReference>
<evidence type="ECO:0000256" key="2">
    <source>
        <dbReference type="ARBA" id="ARBA00023125"/>
    </source>
</evidence>
<keyword evidence="2" id="KW-0238">DNA-binding</keyword>
<dbReference type="AlphaFoldDB" id="A0A7X2MYD3"/>
<dbReference type="InterPro" id="IPR036388">
    <property type="entry name" value="WH-like_DNA-bd_sf"/>
</dbReference>
<dbReference type="Pfam" id="PF01022">
    <property type="entry name" value="HTH_5"/>
    <property type="match status" value="1"/>
</dbReference>
<feature type="domain" description="HTH arsR-type" evidence="4">
    <location>
        <begin position="274"/>
        <end position="365"/>
    </location>
</feature>
<dbReference type="EMBL" id="VULX01000009">
    <property type="protein sequence ID" value="MSR91347.1"/>
    <property type="molecule type" value="Genomic_DNA"/>
</dbReference>
<evidence type="ECO:0000313" key="6">
    <source>
        <dbReference type="Proteomes" id="UP000460287"/>
    </source>
</evidence>
<keyword evidence="6" id="KW-1185">Reference proteome</keyword>
<dbReference type="SMART" id="SM00418">
    <property type="entry name" value="HTH_ARSR"/>
    <property type="match status" value="1"/>
</dbReference>
<dbReference type="PROSITE" id="PS50987">
    <property type="entry name" value="HTH_ARSR_2"/>
    <property type="match status" value="1"/>
</dbReference>
<dbReference type="RefSeq" id="WP_154531234.1">
    <property type="nucleotide sequence ID" value="NZ_JAXFSD010000190.1"/>
</dbReference>
<organism evidence="5 6">
    <name type="scientific">Inconstantimicrobium porci</name>
    <dbReference type="NCBI Taxonomy" id="2652291"/>
    <lineage>
        <taxon>Bacteria</taxon>
        <taxon>Bacillati</taxon>
        <taxon>Bacillota</taxon>
        <taxon>Clostridia</taxon>
        <taxon>Eubacteriales</taxon>
        <taxon>Clostridiaceae</taxon>
        <taxon>Inconstantimicrobium</taxon>
    </lineage>
</organism>
<keyword evidence="1" id="KW-0805">Transcription regulation</keyword>
<dbReference type="PANTHER" id="PTHR33154:SF18">
    <property type="entry name" value="ARSENICAL RESISTANCE OPERON REPRESSOR"/>
    <property type="match status" value="1"/>
</dbReference>
<gene>
    <name evidence="5" type="ORF">FYJ33_07950</name>
</gene>
<dbReference type="InterPro" id="IPR051081">
    <property type="entry name" value="HTH_MetalResp_TranReg"/>
</dbReference>
<protein>
    <submittedName>
        <fullName evidence="5">Winged helix-turn-helix transcriptional regulator</fullName>
    </submittedName>
</protein>
<accession>A0A7X2MYD3</accession>
<dbReference type="CDD" id="cd00090">
    <property type="entry name" value="HTH_ARSR"/>
    <property type="match status" value="1"/>
</dbReference>
<evidence type="ECO:0000256" key="3">
    <source>
        <dbReference type="ARBA" id="ARBA00023163"/>
    </source>
</evidence>
<keyword evidence="3" id="KW-0804">Transcription</keyword>
<dbReference type="GO" id="GO:0003700">
    <property type="term" value="F:DNA-binding transcription factor activity"/>
    <property type="evidence" value="ECO:0007669"/>
    <property type="project" value="InterPro"/>
</dbReference>
<reference evidence="5 6" key="1">
    <citation type="submission" date="2019-08" db="EMBL/GenBank/DDBJ databases">
        <title>In-depth cultivation of the pig gut microbiome towards novel bacterial diversity and tailored functional studies.</title>
        <authorList>
            <person name="Wylensek D."/>
            <person name="Hitch T.C.A."/>
            <person name="Clavel T."/>
        </authorList>
    </citation>
    <scope>NUCLEOTIDE SEQUENCE [LARGE SCALE GENOMIC DNA]</scope>
    <source>
        <strain evidence="5 6">WCA-383-APC-5B</strain>
    </source>
</reference>
<dbReference type="SUPFAM" id="SSF46785">
    <property type="entry name" value="Winged helix' DNA-binding domain"/>
    <property type="match status" value="1"/>
</dbReference>
<dbReference type="Gene3D" id="1.10.10.10">
    <property type="entry name" value="Winged helix-like DNA-binding domain superfamily/Winged helix DNA-binding domain"/>
    <property type="match status" value="1"/>
</dbReference>
<proteinExistence type="predicted"/>
<sequence>MNIKVHKDPNKLQEIVDLIYTVIHEQDYKDEMNNIYQKLFVDKKQFDRKYYSKIKKYLNRFKKQCSIDKTWGDMYFRKTPRESKDIASALITNWDIDRFRKIKENANNFSTEFYRNKLLYTVRQNYEDLQTKDEAFYKAAIKENNMENFVQFVSQVDISPETKWNYIEIFNNPQKYFCELANIIFMNEEAYNDAYGEIEEYINRLMADFEKNAEENIDSVQKNIGLVIDREKLIDLYPQIARNRELSYMEHDEKDINILYLGILVPVFVNLKKSNLEDEKYLFALAKNLGDKSKFEILTLLKNKEMYGQQIAEALNLTTATISYHMNDLVVCNFVKVYRIDTKIYYSLNKEEIKKFISSLDQYFK</sequence>
<comment type="caution">
    <text evidence="5">The sequence shown here is derived from an EMBL/GenBank/DDBJ whole genome shotgun (WGS) entry which is preliminary data.</text>
</comment>
<dbReference type="PANTHER" id="PTHR33154">
    <property type="entry name" value="TRANSCRIPTIONAL REGULATOR, ARSR FAMILY"/>
    <property type="match status" value="1"/>
</dbReference>